<accession>G7WMF3</accession>
<evidence type="ECO:0000256" key="4">
    <source>
        <dbReference type="ARBA" id="ARBA00022691"/>
    </source>
</evidence>
<dbReference type="InterPro" id="IPR052916">
    <property type="entry name" value="Type-I_RE_MTase_Subunit"/>
</dbReference>
<evidence type="ECO:0000256" key="7">
    <source>
        <dbReference type="SAM" id="Coils"/>
    </source>
</evidence>
<dbReference type="RefSeq" id="WP_014586633.1">
    <property type="nucleotide sequence ID" value="NC_017527.1"/>
</dbReference>
<dbReference type="SUPFAM" id="SSF53335">
    <property type="entry name" value="S-adenosyl-L-methionine-dependent methyltransferases"/>
    <property type="match status" value="1"/>
</dbReference>
<keyword evidence="10" id="KW-1185">Reference proteome</keyword>
<evidence type="ECO:0000256" key="3">
    <source>
        <dbReference type="ARBA" id="ARBA00022679"/>
    </source>
</evidence>
<name>G7WMF3_METH6</name>
<dbReference type="HOGENOM" id="CLU_793685_0_0_2"/>
<dbReference type="Gene3D" id="1.20.1260.30">
    <property type="match status" value="1"/>
</dbReference>
<dbReference type="InterPro" id="IPR003356">
    <property type="entry name" value="DNA_methylase_A-5"/>
</dbReference>
<proteinExistence type="predicted"/>
<dbReference type="PATRIC" id="fig|1110509.7.peg.1202"/>
<keyword evidence="5" id="KW-0680">Restriction system</keyword>
<reference evidence="9 10" key="1">
    <citation type="journal article" date="2012" name="PLoS ONE">
        <title>The genome characteristics and predicted function of methyl-group oxidation pathway in the obligate aceticlastic methanogens, Methanosaeta spp.</title>
        <authorList>
            <person name="Zhu J."/>
            <person name="Zheng H."/>
            <person name="Ai G."/>
            <person name="Zhang G."/>
            <person name="Liu D."/>
            <person name="Liu X."/>
            <person name="Dong X."/>
        </authorList>
    </citation>
    <scope>NUCLEOTIDE SEQUENCE [LARGE SCALE GENOMIC DNA]</scope>
    <source>
        <strain evidence="9 10">6Ac</strain>
    </source>
</reference>
<dbReference type="GO" id="GO:0009307">
    <property type="term" value="P:DNA restriction-modification system"/>
    <property type="evidence" value="ECO:0007669"/>
    <property type="project" value="UniProtKB-KW"/>
</dbReference>
<dbReference type="EC" id="2.1.1.72" evidence="1"/>
<dbReference type="PANTHER" id="PTHR42998:SF1">
    <property type="entry name" value="TYPE I RESTRICTION ENZYME HINDI METHYLASE SUBUNIT"/>
    <property type="match status" value="1"/>
</dbReference>
<sequence>MPQLEHIEAIEKRLWNAADTLRANSNYASNEYFLPVMGLVFLRHAYSRYLAVPKTEYQELDNVLLGQLLCTLNPDELKKVSGDIFGRIYEFFLTQFADQKAHDGGEFFTPISLVSLIAHVLDPATGSGGMFVQSARIVEEQGQNPTDRLTFRGLEKNATTIRLAKMNLAVHGLEGDIQRAITYYEDPHEQVGKADKVKTDPRLPFGLPGVNKKDKVSNGNYIWISYFYSYLNEGGRAGFVMSSRASSAGGGEAKVRYFWKQARWPAERFPEAKLCDVEGLGKLVDRAEIAANDWSLTPGRYVGVAPEEEDEDFDFEEALREIHVELEDLNAEAVKLAATIKNNFEELGI</sequence>
<evidence type="ECO:0000256" key="2">
    <source>
        <dbReference type="ARBA" id="ARBA00022603"/>
    </source>
</evidence>
<dbReference type="AlphaFoldDB" id="G7WMF3"/>
<feature type="coiled-coil region" evidence="7">
    <location>
        <begin position="319"/>
        <end position="346"/>
    </location>
</feature>
<dbReference type="GO" id="GO:0009007">
    <property type="term" value="F:site-specific DNA-methyltransferase (adenine-specific) activity"/>
    <property type="evidence" value="ECO:0007669"/>
    <property type="project" value="UniProtKB-EC"/>
</dbReference>
<dbReference type="GO" id="GO:0032259">
    <property type="term" value="P:methylation"/>
    <property type="evidence" value="ECO:0007669"/>
    <property type="project" value="UniProtKB-KW"/>
</dbReference>
<dbReference type="GO" id="GO:0008170">
    <property type="term" value="F:N-methyltransferase activity"/>
    <property type="evidence" value="ECO:0007669"/>
    <property type="project" value="InterPro"/>
</dbReference>
<protein>
    <recommendedName>
        <fullName evidence="1">site-specific DNA-methyltransferase (adenine-specific)</fullName>
        <ecNumber evidence="1">2.1.1.72</ecNumber>
    </recommendedName>
</protein>
<evidence type="ECO:0000256" key="5">
    <source>
        <dbReference type="ARBA" id="ARBA00022747"/>
    </source>
</evidence>
<dbReference type="PANTHER" id="PTHR42998">
    <property type="entry name" value="TYPE I RESTRICTION ENZYME HINDVIIP M PROTEIN-RELATED"/>
    <property type="match status" value="1"/>
</dbReference>
<gene>
    <name evidence="9" type="ordered locus">Mhar_1080</name>
</gene>
<dbReference type="Gene3D" id="3.40.50.150">
    <property type="entry name" value="Vaccinia Virus protein VP39"/>
    <property type="match status" value="1"/>
</dbReference>
<evidence type="ECO:0000313" key="9">
    <source>
        <dbReference type="EMBL" id="AET64448.1"/>
    </source>
</evidence>
<evidence type="ECO:0000256" key="6">
    <source>
        <dbReference type="ARBA" id="ARBA00047942"/>
    </source>
</evidence>
<comment type="catalytic activity">
    <reaction evidence="6">
        <text>a 2'-deoxyadenosine in DNA + S-adenosyl-L-methionine = an N(6)-methyl-2'-deoxyadenosine in DNA + S-adenosyl-L-homocysteine + H(+)</text>
        <dbReference type="Rhea" id="RHEA:15197"/>
        <dbReference type="Rhea" id="RHEA-COMP:12418"/>
        <dbReference type="Rhea" id="RHEA-COMP:12419"/>
        <dbReference type="ChEBI" id="CHEBI:15378"/>
        <dbReference type="ChEBI" id="CHEBI:57856"/>
        <dbReference type="ChEBI" id="CHEBI:59789"/>
        <dbReference type="ChEBI" id="CHEBI:90615"/>
        <dbReference type="ChEBI" id="CHEBI:90616"/>
        <dbReference type="EC" id="2.1.1.72"/>
    </reaction>
</comment>
<dbReference type="Pfam" id="PF02384">
    <property type="entry name" value="N6_Mtase"/>
    <property type="match status" value="1"/>
</dbReference>
<dbReference type="EMBL" id="CP003117">
    <property type="protein sequence ID" value="AET64448.1"/>
    <property type="molecule type" value="Genomic_DNA"/>
</dbReference>
<feature type="domain" description="DNA methylase adenine-specific" evidence="8">
    <location>
        <begin position="81"/>
        <end position="256"/>
    </location>
</feature>
<evidence type="ECO:0000313" key="10">
    <source>
        <dbReference type="Proteomes" id="UP000005877"/>
    </source>
</evidence>
<evidence type="ECO:0000259" key="8">
    <source>
        <dbReference type="Pfam" id="PF02384"/>
    </source>
</evidence>
<dbReference type="InterPro" id="IPR038333">
    <property type="entry name" value="T1MK-like_N_sf"/>
</dbReference>
<dbReference type="InterPro" id="IPR029063">
    <property type="entry name" value="SAM-dependent_MTases_sf"/>
</dbReference>
<keyword evidence="4" id="KW-0949">S-adenosyl-L-methionine</keyword>
<keyword evidence="7" id="KW-0175">Coiled coil</keyword>
<dbReference type="Proteomes" id="UP000005877">
    <property type="component" value="Chromosome"/>
</dbReference>
<dbReference type="REBASE" id="41499">
    <property type="entry name" value="M.Mha6AcORF1080P"/>
</dbReference>
<keyword evidence="3" id="KW-0808">Transferase</keyword>
<dbReference type="GeneID" id="12510249"/>
<dbReference type="STRING" id="1110509.Mhar_1080"/>
<keyword evidence="2 9" id="KW-0489">Methyltransferase</keyword>
<dbReference type="KEGG" id="mhi:Mhar_1080"/>
<organism evidence="9 10">
    <name type="scientific">Methanothrix harundinacea (strain 6Ac)</name>
    <name type="common">Methanosaeta harundinacea</name>
    <dbReference type="NCBI Taxonomy" id="1110509"/>
    <lineage>
        <taxon>Archaea</taxon>
        <taxon>Methanobacteriati</taxon>
        <taxon>Methanobacteriota</taxon>
        <taxon>Stenosarchaea group</taxon>
        <taxon>Methanomicrobia</taxon>
        <taxon>Methanotrichales</taxon>
        <taxon>Methanotrichaceae</taxon>
        <taxon>Methanothrix</taxon>
    </lineage>
</organism>
<dbReference type="GO" id="GO:0003677">
    <property type="term" value="F:DNA binding"/>
    <property type="evidence" value="ECO:0007669"/>
    <property type="project" value="InterPro"/>
</dbReference>
<dbReference type="OrthoDB" id="45790at2157"/>
<evidence type="ECO:0000256" key="1">
    <source>
        <dbReference type="ARBA" id="ARBA00011900"/>
    </source>
</evidence>
<dbReference type="PRINTS" id="PR00507">
    <property type="entry name" value="N12N6MTFRASE"/>
</dbReference>